<name>A0AAD9VA93_ACRCE</name>
<sequence length="68" mass="8120">MKEKRAVTQLEMLLFKRRENISTCKPEKRQETKFHLQGLILLVCSVIKICNCFVDGGEIHWRKARFNR</sequence>
<reference evidence="1" key="1">
    <citation type="journal article" date="2023" name="G3 (Bethesda)">
        <title>Whole genome assembly and annotation of the endangered Caribbean coral Acropora cervicornis.</title>
        <authorList>
            <person name="Selwyn J.D."/>
            <person name="Vollmer S.V."/>
        </authorList>
    </citation>
    <scope>NUCLEOTIDE SEQUENCE</scope>
    <source>
        <strain evidence="1">K2</strain>
    </source>
</reference>
<evidence type="ECO:0000313" key="2">
    <source>
        <dbReference type="Proteomes" id="UP001249851"/>
    </source>
</evidence>
<dbReference type="Proteomes" id="UP001249851">
    <property type="component" value="Unassembled WGS sequence"/>
</dbReference>
<accession>A0AAD9VA93</accession>
<reference evidence="1" key="2">
    <citation type="journal article" date="2023" name="Science">
        <title>Genomic signatures of disease resistance in endangered staghorn corals.</title>
        <authorList>
            <person name="Vollmer S.V."/>
            <person name="Selwyn J.D."/>
            <person name="Despard B.A."/>
            <person name="Roesel C.L."/>
        </authorList>
    </citation>
    <scope>NUCLEOTIDE SEQUENCE</scope>
    <source>
        <strain evidence="1">K2</strain>
    </source>
</reference>
<proteinExistence type="predicted"/>
<gene>
    <name evidence="1" type="ORF">P5673_008791</name>
</gene>
<dbReference type="AlphaFoldDB" id="A0AAD9VA93"/>
<protein>
    <submittedName>
        <fullName evidence="1">Uncharacterized protein</fullName>
    </submittedName>
</protein>
<organism evidence="1 2">
    <name type="scientific">Acropora cervicornis</name>
    <name type="common">Staghorn coral</name>
    <dbReference type="NCBI Taxonomy" id="6130"/>
    <lineage>
        <taxon>Eukaryota</taxon>
        <taxon>Metazoa</taxon>
        <taxon>Cnidaria</taxon>
        <taxon>Anthozoa</taxon>
        <taxon>Hexacorallia</taxon>
        <taxon>Scleractinia</taxon>
        <taxon>Astrocoeniina</taxon>
        <taxon>Acroporidae</taxon>
        <taxon>Acropora</taxon>
    </lineage>
</organism>
<dbReference type="EMBL" id="JARQWQ010000015">
    <property type="protein sequence ID" value="KAK2567016.1"/>
    <property type="molecule type" value="Genomic_DNA"/>
</dbReference>
<comment type="caution">
    <text evidence="1">The sequence shown here is derived from an EMBL/GenBank/DDBJ whole genome shotgun (WGS) entry which is preliminary data.</text>
</comment>
<evidence type="ECO:0000313" key="1">
    <source>
        <dbReference type="EMBL" id="KAK2567016.1"/>
    </source>
</evidence>
<keyword evidence="2" id="KW-1185">Reference proteome</keyword>